<dbReference type="AlphaFoldDB" id="A0A059AE80"/>
<dbReference type="PANTHER" id="PTHR47186:SF45">
    <property type="entry name" value="DISEASE RESISTANCE RPP13-LIKE PROTEIN 1"/>
    <property type="match status" value="1"/>
</dbReference>
<dbReference type="Gene3D" id="3.80.10.10">
    <property type="entry name" value="Ribonuclease Inhibitor"/>
    <property type="match status" value="1"/>
</dbReference>
<dbReference type="OMA" id="WIRWMAI"/>
<keyword evidence="2" id="KW-0611">Plant defense</keyword>
<feature type="domain" description="Disease resistance protein winged helix" evidence="3">
    <location>
        <begin position="109"/>
        <end position="176"/>
    </location>
</feature>
<dbReference type="InterPro" id="IPR055414">
    <property type="entry name" value="LRR_R13L4/SHOC2-like"/>
</dbReference>
<dbReference type="InterPro" id="IPR032675">
    <property type="entry name" value="LRR_dom_sf"/>
</dbReference>
<dbReference type="Gramene" id="KCW51700">
    <property type="protein sequence ID" value="KCW51700"/>
    <property type="gene ID" value="EUGRSUZ_J01171"/>
</dbReference>
<gene>
    <name evidence="5" type="ORF">EUGRSUZ_J01171</name>
</gene>
<dbReference type="eggNOG" id="ENOG502QSXD">
    <property type="taxonomic scope" value="Eukaryota"/>
</dbReference>
<dbReference type="GO" id="GO:0006952">
    <property type="term" value="P:defense response"/>
    <property type="evidence" value="ECO:0007669"/>
    <property type="project" value="UniProtKB-KW"/>
</dbReference>
<accession>A0A059AE80</accession>
<dbReference type="STRING" id="71139.A0A059AE80"/>
<organism evidence="5">
    <name type="scientific">Eucalyptus grandis</name>
    <name type="common">Flooded gum</name>
    <dbReference type="NCBI Taxonomy" id="71139"/>
    <lineage>
        <taxon>Eukaryota</taxon>
        <taxon>Viridiplantae</taxon>
        <taxon>Streptophyta</taxon>
        <taxon>Embryophyta</taxon>
        <taxon>Tracheophyta</taxon>
        <taxon>Spermatophyta</taxon>
        <taxon>Magnoliopsida</taxon>
        <taxon>eudicotyledons</taxon>
        <taxon>Gunneridae</taxon>
        <taxon>Pentapetalae</taxon>
        <taxon>rosids</taxon>
        <taxon>malvids</taxon>
        <taxon>Myrtales</taxon>
        <taxon>Myrtaceae</taxon>
        <taxon>Myrtoideae</taxon>
        <taxon>Eucalypteae</taxon>
        <taxon>Eucalyptus</taxon>
    </lineage>
</organism>
<name>A0A059AE80_EUCGR</name>
<evidence type="ECO:0000313" key="5">
    <source>
        <dbReference type="EMBL" id="KCW51700.1"/>
    </source>
</evidence>
<dbReference type="KEGG" id="egr:104421859"/>
<protein>
    <recommendedName>
        <fullName evidence="6">NB-ARC domain-containing protein</fullName>
    </recommendedName>
</protein>
<evidence type="ECO:0000259" key="3">
    <source>
        <dbReference type="Pfam" id="PF23559"/>
    </source>
</evidence>
<dbReference type="SUPFAM" id="SSF52047">
    <property type="entry name" value="RNI-like"/>
    <property type="match status" value="1"/>
</dbReference>
<dbReference type="EMBL" id="KK198762">
    <property type="protein sequence ID" value="KCW51699.1"/>
    <property type="molecule type" value="Genomic_DNA"/>
</dbReference>
<feature type="domain" description="Disease resistance R13L4/SHOC-2-like LRR" evidence="4">
    <location>
        <begin position="253"/>
        <end position="485"/>
    </location>
</feature>
<dbReference type="Pfam" id="PF23598">
    <property type="entry name" value="LRR_14"/>
    <property type="match status" value="1"/>
</dbReference>
<evidence type="ECO:0000256" key="1">
    <source>
        <dbReference type="ARBA" id="ARBA00022737"/>
    </source>
</evidence>
<dbReference type="Gene3D" id="1.10.10.10">
    <property type="entry name" value="Winged helix-like DNA-binding domain superfamily/Winged helix DNA-binding domain"/>
    <property type="match status" value="1"/>
</dbReference>
<dbReference type="OrthoDB" id="1934998at2759"/>
<keyword evidence="1" id="KW-0677">Repeat</keyword>
<proteinExistence type="predicted"/>
<dbReference type="InterPro" id="IPR036388">
    <property type="entry name" value="WH-like_DNA-bd_sf"/>
</dbReference>
<evidence type="ECO:0008006" key="6">
    <source>
        <dbReference type="Google" id="ProtNLM"/>
    </source>
</evidence>
<evidence type="ECO:0000256" key="2">
    <source>
        <dbReference type="ARBA" id="ARBA00022821"/>
    </source>
</evidence>
<sequence>MEKSLYESMSGDTKDRTKVQSWEEIVQAMRNDMNTDPSEDQLVTLEGLVQGYRKVKSFSKHRKNQREVPLPILSEGWRERAEESKNLPMLSQPNEWSSPLKRCLPSFAIFPENSIIKKRSLIYWWIGQDLVSQRGEKTAEQVGEEVYNELLQGGLIEPDDNDPSPLMNRCKMHPLIRYWLISKAEEEGFFYFTKDKTSSEDPGNLSSGRLRLIVGGLIVGGEDGPKHIDMANDEDVHTVFNVNQQYLSLQPRLLSNMKKLAVLQLGRWQHSPMHHIEVDDQKFLDDLGAHHKHLKFLSLRGISRITALPDSIVELVSLEILDLRACHNLEKLPEDIASLKKLTHLDVSECYLIERMPKGTEKLSSLQVLKGFVIGTARKNPCRISDLGILKKLRRLSIYIGRGAAIRDGEFASLKEVASLCSLTISWGVTSLASQSSLLKDQFLPKQLEKLELIGMPEASIPKWLNPQELENLKKLYIIGGELANWDRQQQNEQWSVEILRLKHLRKLRIGNNEDVLKKFPRLGYFEKINCADDDVLWYKSRAVF</sequence>
<dbReference type="EMBL" id="KK198762">
    <property type="protein sequence ID" value="KCW51700.1"/>
    <property type="molecule type" value="Genomic_DNA"/>
</dbReference>
<dbReference type="Gramene" id="KCW51699">
    <property type="protein sequence ID" value="KCW51699"/>
    <property type="gene ID" value="EUGRSUZ_J01171"/>
</dbReference>
<evidence type="ECO:0000259" key="4">
    <source>
        <dbReference type="Pfam" id="PF23598"/>
    </source>
</evidence>
<dbReference type="InterPro" id="IPR058922">
    <property type="entry name" value="WHD_DRP"/>
</dbReference>
<dbReference type="PANTHER" id="PTHR47186">
    <property type="entry name" value="LEUCINE-RICH REPEAT-CONTAINING PROTEIN 57"/>
    <property type="match status" value="1"/>
</dbReference>
<reference evidence="5" key="1">
    <citation type="submission" date="2013-07" db="EMBL/GenBank/DDBJ databases">
        <title>The genome of Eucalyptus grandis.</title>
        <authorList>
            <person name="Schmutz J."/>
            <person name="Hayes R."/>
            <person name="Myburg A."/>
            <person name="Tuskan G."/>
            <person name="Grattapaglia D."/>
            <person name="Rokhsar D.S."/>
        </authorList>
    </citation>
    <scope>NUCLEOTIDE SEQUENCE</scope>
    <source>
        <tissue evidence="5">Leaf extractions</tissue>
    </source>
</reference>
<dbReference type="Pfam" id="PF23559">
    <property type="entry name" value="WHD_DRP"/>
    <property type="match status" value="1"/>
</dbReference>